<feature type="region of interest" description="Disordered" evidence="1">
    <location>
        <begin position="393"/>
        <end position="415"/>
    </location>
</feature>
<reference evidence="2 3" key="1">
    <citation type="journal article" date="2021" name="Nat. Commun.">
        <title>Genetic determinants of endophytism in the Arabidopsis root mycobiome.</title>
        <authorList>
            <person name="Mesny F."/>
            <person name="Miyauchi S."/>
            <person name="Thiergart T."/>
            <person name="Pickel B."/>
            <person name="Atanasova L."/>
            <person name="Karlsson M."/>
            <person name="Huettel B."/>
            <person name="Barry K.W."/>
            <person name="Haridas S."/>
            <person name="Chen C."/>
            <person name="Bauer D."/>
            <person name="Andreopoulos W."/>
            <person name="Pangilinan J."/>
            <person name="LaButti K."/>
            <person name="Riley R."/>
            <person name="Lipzen A."/>
            <person name="Clum A."/>
            <person name="Drula E."/>
            <person name="Henrissat B."/>
            <person name="Kohler A."/>
            <person name="Grigoriev I.V."/>
            <person name="Martin F.M."/>
            <person name="Hacquard S."/>
        </authorList>
    </citation>
    <scope>NUCLEOTIDE SEQUENCE [LARGE SCALE GENOMIC DNA]</scope>
    <source>
        <strain evidence="2 3">MPI-SDFR-AT-0080</strain>
    </source>
</reference>
<feature type="compositionally biased region" description="Polar residues" evidence="1">
    <location>
        <begin position="195"/>
        <end position="205"/>
    </location>
</feature>
<gene>
    <name evidence="2" type="ORF">B0J12DRAFT_259522</name>
</gene>
<name>A0ABQ8FYW4_9PEZI</name>
<keyword evidence="3" id="KW-1185">Reference proteome</keyword>
<sequence length="415" mass="44755">MPTSTRALQATAIPADDTDTAMKRPAKRIKLLTGAPDAAKLSWDEGALLDDWTPVVRRFLKRKFDADEEERGEENDEGGAMATASRWRSIPASSNAHLHTGYTQESPVRQDFAGAEYSLAVSSQASTTYGGGGGGDGDDGAERANTTEQRQGDDGDEDDTHFLEHSIAVHDDTRSSQLAAAADDSATSLLDSFHSITTTSSQSPSRPDDSYAADERARPPCPLPRTLTSLRALPTAAHLHRIAPQTIVVSLLVGVIALLPARPIRTRHGAVRDLVEVLVGDDSATGFKISFWFAHEEGGGASAARKGTAGDDPLREALRNVRVRDVVLVENVALDTFREKVFGYALRRSMQRNQTRVQLVARDGLDRVDVGAAGAERVAAMKEWVWGLVNTPGLGRRDGRGEEAEEEALPPDTQE</sequence>
<proteinExistence type="predicted"/>
<accession>A0ABQ8FYW4</accession>
<protein>
    <submittedName>
        <fullName evidence="2">Uncharacterized protein</fullName>
    </submittedName>
</protein>
<feature type="compositionally biased region" description="Basic and acidic residues" evidence="1">
    <location>
        <begin position="206"/>
        <end position="218"/>
    </location>
</feature>
<organism evidence="2 3">
    <name type="scientific">Macrophomina phaseolina</name>
    <dbReference type="NCBI Taxonomy" id="35725"/>
    <lineage>
        <taxon>Eukaryota</taxon>
        <taxon>Fungi</taxon>
        <taxon>Dikarya</taxon>
        <taxon>Ascomycota</taxon>
        <taxon>Pezizomycotina</taxon>
        <taxon>Dothideomycetes</taxon>
        <taxon>Dothideomycetes incertae sedis</taxon>
        <taxon>Botryosphaeriales</taxon>
        <taxon>Botryosphaeriaceae</taxon>
        <taxon>Macrophomina</taxon>
    </lineage>
</organism>
<dbReference type="Proteomes" id="UP000774617">
    <property type="component" value="Unassembled WGS sequence"/>
</dbReference>
<evidence type="ECO:0000313" key="3">
    <source>
        <dbReference type="Proteomes" id="UP000774617"/>
    </source>
</evidence>
<feature type="region of interest" description="Disordered" evidence="1">
    <location>
        <begin position="195"/>
        <end position="223"/>
    </location>
</feature>
<evidence type="ECO:0000313" key="2">
    <source>
        <dbReference type="EMBL" id="KAH7036698.1"/>
    </source>
</evidence>
<dbReference type="EMBL" id="JAGTJR010000034">
    <property type="protein sequence ID" value="KAH7036698.1"/>
    <property type="molecule type" value="Genomic_DNA"/>
</dbReference>
<feature type="region of interest" description="Disordered" evidence="1">
    <location>
        <begin position="1"/>
        <end position="21"/>
    </location>
</feature>
<feature type="region of interest" description="Disordered" evidence="1">
    <location>
        <begin position="63"/>
        <end position="92"/>
    </location>
</feature>
<comment type="caution">
    <text evidence="2">The sequence shown here is derived from an EMBL/GenBank/DDBJ whole genome shotgun (WGS) entry which is preliminary data.</text>
</comment>
<evidence type="ECO:0000256" key="1">
    <source>
        <dbReference type="SAM" id="MobiDB-lite"/>
    </source>
</evidence>
<feature type="compositionally biased region" description="Acidic residues" evidence="1">
    <location>
        <begin position="66"/>
        <end position="77"/>
    </location>
</feature>
<feature type="compositionally biased region" description="Acidic residues" evidence="1">
    <location>
        <begin position="403"/>
        <end position="415"/>
    </location>
</feature>
<feature type="region of interest" description="Disordered" evidence="1">
    <location>
        <begin position="125"/>
        <end position="159"/>
    </location>
</feature>